<keyword evidence="4" id="KW-1185">Reference proteome</keyword>
<organism evidence="3 4">
    <name type="scientific">Caulobacter mirabilis</name>
    <dbReference type="NCBI Taxonomy" id="69666"/>
    <lineage>
        <taxon>Bacteria</taxon>
        <taxon>Pseudomonadati</taxon>
        <taxon>Pseudomonadota</taxon>
        <taxon>Alphaproteobacteria</taxon>
        <taxon>Caulobacterales</taxon>
        <taxon>Caulobacteraceae</taxon>
        <taxon>Caulobacter</taxon>
    </lineage>
</organism>
<dbReference type="OrthoDB" id="9770517at2"/>
<sequence>MKRFSTLLILGASATVLAACATGPDYVHPGAPGGDSGAFVSSASPAFSQEAPPADWWRLFDDSSLDGLVRQALEANKDVAVAQANLAQVRASLSETRAGRLPSTTASAGAARARTQNPVDGAFSEGDSFSAGFDMSYEVDLFGRVSRSVEAARADTDAAAAALEATRVSVAAETARAYADACSAGSQIEIASRTLKLQQETYDLTSRQLQVGAGSAMDVASAAALVETTRSAIPTLEASRASALFRLAVLTGRPPADAPEIAKLCKTVPQVASAIPVGDGASMLKRRPDVRQAERELAAATARIGVATASLYPSVTLGGNISTRAAKAGDLGDDFTFNLGPLISWNFPNIAVAKARIAQSGAAADGALARFEKANLTALQEAETALSQYARELERRQTLTRARDQSALAAKLARQRYDAGVDSFLQVLDAERTLANLDAQLAQSQALVATYQVSVFKALAGGWDEQAA</sequence>
<dbReference type="SUPFAM" id="SSF56954">
    <property type="entry name" value="Outer membrane efflux proteins (OEP)"/>
    <property type="match status" value="1"/>
</dbReference>
<keyword evidence="2" id="KW-0564">Palmitate</keyword>
<dbReference type="Gene3D" id="1.20.1600.10">
    <property type="entry name" value="Outer membrane efflux proteins (OEP)"/>
    <property type="match status" value="1"/>
</dbReference>
<dbReference type="GO" id="GO:0005886">
    <property type="term" value="C:plasma membrane"/>
    <property type="evidence" value="ECO:0007669"/>
    <property type="project" value="UniProtKB-SubCell"/>
</dbReference>
<evidence type="ECO:0000256" key="1">
    <source>
        <dbReference type="ARBA" id="ARBA00007613"/>
    </source>
</evidence>
<evidence type="ECO:0000256" key="2">
    <source>
        <dbReference type="RuleBase" id="RU362097"/>
    </source>
</evidence>
<dbReference type="Pfam" id="PF02321">
    <property type="entry name" value="OEP"/>
    <property type="match status" value="2"/>
</dbReference>
<protein>
    <submittedName>
        <fullName evidence="3">RND transporter</fullName>
    </submittedName>
</protein>
<keyword evidence="2" id="KW-1134">Transmembrane beta strand</keyword>
<feature type="chain" id="PRO_5013426744" evidence="2">
    <location>
        <begin position="19"/>
        <end position="468"/>
    </location>
</feature>
<accession>A0A2D2B1M9</accession>
<reference evidence="3 4" key="1">
    <citation type="submission" date="2017-10" db="EMBL/GenBank/DDBJ databases">
        <title>Genome sequence of Caulobacter mirabilis FWC38.</title>
        <authorList>
            <person name="Fiebig A."/>
            <person name="Crosson S."/>
        </authorList>
    </citation>
    <scope>NUCLEOTIDE SEQUENCE [LARGE SCALE GENOMIC DNA]</scope>
    <source>
        <strain evidence="3 4">FWC 38</strain>
    </source>
</reference>
<name>A0A2D2B1M9_9CAUL</name>
<keyword evidence="2" id="KW-0472">Membrane</keyword>
<keyword evidence="2" id="KW-0812">Transmembrane</keyword>
<gene>
    <name evidence="3" type="ORF">CSW64_18115</name>
</gene>
<dbReference type="PROSITE" id="PS51257">
    <property type="entry name" value="PROKAR_LIPOPROTEIN"/>
    <property type="match status" value="1"/>
</dbReference>
<feature type="signal peptide" evidence="2">
    <location>
        <begin position="1"/>
        <end position="18"/>
    </location>
</feature>
<keyword evidence="2" id="KW-0449">Lipoprotein</keyword>
<dbReference type="NCBIfam" id="TIGR01845">
    <property type="entry name" value="outer_NodT"/>
    <property type="match status" value="1"/>
</dbReference>
<proteinExistence type="inferred from homology"/>
<evidence type="ECO:0000313" key="3">
    <source>
        <dbReference type="EMBL" id="ATQ44165.1"/>
    </source>
</evidence>
<dbReference type="Proteomes" id="UP000228945">
    <property type="component" value="Chromosome"/>
</dbReference>
<dbReference type="PANTHER" id="PTHR30203:SF21">
    <property type="entry name" value="OUTER MEMBRANE COMPONENT OF MULTIDRUG EFFLUX PUMP-RELATED"/>
    <property type="match status" value="1"/>
</dbReference>
<dbReference type="KEGG" id="cmb:CSW64_18115"/>
<dbReference type="PANTHER" id="PTHR30203">
    <property type="entry name" value="OUTER MEMBRANE CATION EFFLUX PROTEIN"/>
    <property type="match status" value="1"/>
</dbReference>
<comment type="subcellular location">
    <subcellularLocation>
        <location evidence="2">Cell membrane</location>
        <topology evidence="2">Lipid-anchor</topology>
    </subcellularLocation>
</comment>
<dbReference type="InterPro" id="IPR003423">
    <property type="entry name" value="OMP_efflux"/>
</dbReference>
<dbReference type="EMBL" id="CP024201">
    <property type="protein sequence ID" value="ATQ44165.1"/>
    <property type="molecule type" value="Genomic_DNA"/>
</dbReference>
<dbReference type="Gene3D" id="2.20.200.10">
    <property type="entry name" value="Outer membrane efflux proteins (OEP)"/>
    <property type="match status" value="1"/>
</dbReference>
<dbReference type="InterPro" id="IPR010131">
    <property type="entry name" value="MdtP/NodT-like"/>
</dbReference>
<dbReference type="AlphaFoldDB" id="A0A2D2B1M9"/>
<evidence type="ECO:0000313" key="4">
    <source>
        <dbReference type="Proteomes" id="UP000228945"/>
    </source>
</evidence>
<dbReference type="RefSeq" id="WP_099623413.1">
    <property type="nucleotide sequence ID" value="NZ_CP024201.1"/>
</dbReference>
<comment type="similarity">
    <text evidence="1 2">Belongs to the outer membrane factor (OMF) (TC 1.B.17) family.</text>
</comment>
<keyword evidence="2" id="KW-0732">Signal</keyword>
<dbReference type="GO" id="GO:0015562">
    <property type="term" value="F:efflux transmembrane transporter activity"/>
    <property type="evidence" value="ECO:0007669"/>
    <property type="project" value="InterPro"/>
</dbReference>